<keyword evidence="16" id="KW-1185">Reference proteome</keyword>
<feature type="compositionally biased region" description="Polar residues" evidence="11">
    <location>
        <begin position="1"/>
        <end position="15"/>
    </location>
</feature>
<keyword evidence="5 9" id="KW-0067">ATP-binding</keyword>
<dbReference type="SUPFAM" id="SSF50677">
    <property type="entry name" value="ValRS/IleRS/LeuRS editing domain"/>
    <property type="match status" value="1"/>
</dbReference>
<dbReference type="InterPro" id="IPR014729">
    <property type="entry name" value="Rossmann-like_a/b/a_fold"/>
</dbReference>
<evidence type="ECO:0000256" key="6">
    <source>
        <dbReference type="ARBA" id="ARBA00022917"/>
    </source>
</evidence>
<feature type="binding site" evidence="9">
    <location>
        <position position="769"/>
    </location>
    <ligand>
        <name>ATP</name>
        <dbReference type="ChEBI" id="CHEBI:30616"/>
    </ligand>
</feature>
<comment type="caution">
    <text evidence="9">Lacks conserved residue(s) required for the propagation of feature annotation.</text>
</comment>
<evidence type="ECO:0000256" key="10">
    <source>
        <dbReference type="RuleBase" id="RU363039"/>
    </source>
</evidence>
<proteinExistence type="inferred from homology"/>
<feature type="domain" description="Leucyl-tRNA synthetase editing" evidence="14">
    <location>
        <begin position="400"/>
        <end position="532"/>
    </location>
</feature>
<dbReference type="PANTHER" id="PTHR43740:SF2">
    <property type="entry name" value="LEUCINE--TRNA LIGASE, MITOCHONDRIAL"/>
    <property type="match status" value="1"/>
</dbReference>
<comment type="subcellular location">
    <subcellularLocation>
        <location evidence="9">Cytoplasm</location>
    </subcellularLocation>
</comment>
<dbReference type="InterPro" id="IPR025709">
    <property type="entry name" value="Leu_tRNA-synth_edit"/>
</dbReference>
<dbReference type="Proteomes" id="UP000273001">
    <property type="component" value="Chromosome"/>
</dbReference>
<dbReference type="InterPro" id="IPR001412">
    <property type="entry name" value="aa-tRNA-synth_I_CS"/>
</dbReference>
<dbReference type="HAMAP" id="MF_00049_B">
    <property type="entry name" value="Leu_tRNA_synth_B"/>
    <property type="match status" value="1"/>
</dbReference>
<gene>
    <name evidence="9" type="primary">leuS</name>
    <name evidence="15" type="ORF">D5R93_08040</name>
</gene>
<keyword evidence="7 9" id="KW-0030">Aminoacyl-tRNA synthetase</keyword>
<evidence type="ECO:0000256" key="8">
    <source>
        <dbReference type="ARBA" id="ARBA00047469"/>
    </source>
</evidence>
<dbReference type="InterPro" id="IPR002302">
    <property type="entry name" value="Leu-tRNA-ligase"/>
</dbReference>
<comment type="catalytic activity">
    <reaction evidence="8 9">
        <text>tRNA(Leu) + L-leucine + ATP = L-leucyl-tRNA(Leu) + AMP + diphosphate</text>
        <dbReference type="Rhea" id="RHEA:11688"/>
        <dbReference type="Rhea" id="RHEA-COMP:9613"/>
        <dbReference type="Rhea" id="RHEA-COMP:9622"/>
        <dbReference type="ChEBI" id="CHEBI:30616"/>
        <dbReference type="ChEBI" id="CHEBI:33019"/>
        <dbReference type="ChEBI" id="CHEBI:57427"/>
        <dbReference type="ChEBI" id="CHEBI:78442"/>
        <dbReference type="ChEBI" id="CHEBI:78494"/>
        <dbReference type="ChEBI" id="CHEBI:456215"/>
        <dbReference type="EC" id="6.1.1.4"/>
    </reaction>
</comment>
<dbReference type="SUPFAM" id="SSF47323">
    <property type="entry name" value="Anticodon-binding domain of a subclass of class I aminoacyl-tRNA synthetases"/>
    <property type="match status" value="1"/>
</dbReference>
<dbReference type="Pfam" id="PF09334">
    <property type="entry name" value="tRNA-synt_1g"/>
    <property type="match status" value="1"/>
</dbReference>
<dbReference type="CDD" id="cd07958">
    <property type="entry name" value="Anticodon_Ia_Leu_BEm"/>
    <property type="match status" value="1"/>
</dbReference>
<evidence type="ECO:0000313" key="15">
    <source>
        <dbReference type="EMBL" id="AYD89987.1"/>
    </source>
</evidence>
<feature type="domain" description="Methionyl/Valyl/Leucyl/Isoleucyl-tRNA synthetase anticodon-binding" evidence="12">
    <location>
        <begin position="847"/>
        <end position="956"/>
    </location>
</feature>
<evidence type="ECO:0000256" key="11">
    <source>
        <dbReference type="SAM" id="MobiDB-lite"/>
    </source>
</evidence>
<keyword evidence="4 9" id="KW-0547">Nucleotide-binding</keyword>
<sequence length="995" mass="110196">MTQARSRTQPASQQPDDAEATPYRYTAELAGAIETSWQDRWEEEGTFYADNPVGTLAGPRAQQEKLFLLDMFPYPSGKGLHVGHPLGYIATDVVARFSRMTGRNVLYTMGYDAFGLPAEQYAVATGQHPRTSTETNIATMRRQLRRLGLSHDPRRSLATIDVDYVRWTQWIFLQVFNSWFDPEAQRRDGRGRGAARPVSELVEKLASGQVAVPDGRDWSDLDPGERSDVIDSFRLAYVTSAPVNWCPGLGTVLANEEVTAEGRSERGNYPVFQRNLRQWMMRITAYADRLAEDLDTVDWPEKVRLMQRNWIGRSEGAQVVFGVPAAGPGAELVVYTTRPDTLFGATFMVVAPEHPLLGGAGSSASVRSAEEVAQDAAALAVPAAWPEGTKEAWTGGYATPAQAVAAYRAQAAAATEAERSDEGRAKTGVFTGLFGVNPVNGAQVPVFVADYVLMGYGTGAIMAVPSGDQRDWEFARAYDLDVVATVALPEGTSLEEGAWTGDGKLVNSANEEISLNGMGVEEAKTAITAWLESRGAGRAAVTYRLRDWLFSRQRYWGEPFPVVWDQEGRVHALPESMLPVELPEVTDYSPRSFDPDDAASEPEPPLSRATEWVEVELDLGEGTRTYYRETNTMPQWAGSCWYEMRYADPDNDEALIDPANEAYWMGPRPQDGNTSGGTDLYVGGVEHAVLHLLYSRFWHKVLFDLGVVSSSEPYHRLFNQGYIQAYAYTDSRGQYVPAEEVEETEGPDGSVAYTWQGQQVSREYGKMGKSLKNIVTPDEMYEAYGADTFRVYEMSMGPLDVDRPWETRAVVGAQRFLQRLWRNVVDEATGDTVVGDQPAQEETRRLVARTVVGVREDYEGMRLNTAIAKLIVLNNHLTGLDPVPREAVEPLVLMTAPVAPHIAEELWSRLGHEGSLARESFPEVTDESLLRAERVTCVVQVRGKVRDRLQVDPDISEEDLERAALAAPGVRRSLDGRGVRRVIVRAPRLVSIVPD</sequence>
<dbReference type="Pfam" id="PF13603">
    <property type="entry name" value="tRNA-synt_1_2"/>
    <property type="match status" value="2"/>
</dbReference>
<evidence type="ECO:0000256" key="3">
    <source>
        <dbReference type="ARBA" id="ARBA00022598"/>
    </source>
</evidence>
<dbReference type="InterPro" id="IPR013155">
    <property type="entry name" value="M/V/L/I-tRNA-synth_anticd-bd"/>
</dbReference>
<dbReference type="InterPro" id="IPR009080">
    <property type="entry name" value="tRNAsynth_Ia_anticodon-bd"/>
</dbReference>
<evidence type="ECO:0000256" key="1">
    <source>
        <dbReference type="ARBA" id="ARBA00005594"/>
    </source>
</evidence>
<dbReference type="Gene3D" id="3.40.50.620">
    <property type="entry name" value="HUPs"/>
    <property type="match status" value="3"/>
</dbReference>
<keyword evidence="2 9" id="KW-0963">Cytoplasm</keyword>
<evidence type="ECO:0000259" key="13">
    <source>
        <dbReference type="Pfam" id="PF09334"/>
    </source>
</evidence>
<keyword evidence="6 9" id="KW-0648">Protein biosynthesis</keyword>
<accession>A0ABN5PS88</accession>
<evidence type="ECO:0000256" key="7">
    <source>
        <dbReference type="ARBA" id="ARBA00023146"/>
    </source>
</evidence>
<evidence type="ECO:0000313" key="16">
    <source>
        <dbReference type="Proteomes" id="UP000273001"/>
    </source>
</evidence>
<organism evidence="15 16">
    <name type="scientific">Actinomyces lilanjuaniae</name>
    <dbReference type="NCBI Taxonomy" id="2321394"/>
    <lineage>
        <taxon>Bacteria</taxon>
        <taxon>Bacillati</taxon>
        <taxon>Actinomycetota</taxon>
        <taxon>Actinomycetes</taxon>
        <taxon>Actinomycetales</taxon>
        <taxon>Actinomycetaceae</taxon>
        <taxon>Actinomyces</taxon>
    </lineage>
</organism>
<feature type="domain" description="Methionyl/Leucyl tRNA synthetase" evidence="13">
    <location>
        <begin position="72"/>
        <end position="152"/>
    </location>
</feature>
<dbReference type="RefSeq" id="WP_120204679.1">
    <property type="nucleotide sequence ID" value="NZ_CP032514.1"/>
</dbReference>
<evidence type="ECO:0000256" key="5">
    <source>
        <dbReference type="ARBA" id="ARBA00022840"/>
    </source>
</evidence>
<dbReference type="PANTHER" id="PTHR43740">
    <property type="entry name" value="LEUCYL-TRNA SYNTHETASE"/>
    <property type="match status" value="1"/>
</dbReference>
<feature type="domain" description="Leucyl-tRNA synthetase editing" evidence="14">
    <location>
        <begin position="308"/>
        <end position="359"/>
    </location>
</feature>
<feature type="region of interest" description="Disordered" evidence="11">
    <location>
        <begin position="587"/>
        <end position="609"/>
    </location>
</feature>
<dbReference type="EMBL" id="CP032514">
    <property type="protein sequence ID" value="AYD89987.1"/>
    <property type="molecule type" value="Genomic_DNA"/>
</dbReference>
<dbReference type="Gene3D" id="1.10.730.10">
    <property type="entry name" value="Isoleucyl-tRNA Synthetase, Domain 1"/>
    <property type="match status" value="2"/>
</dbReference>
<keyword evidence="3 9" id="KW-0436">Ligase</keyword>
<evidence type="ECO:0000256" key="4">
    <source>
        <dbReference type="ARBA" id="ARBA00022741"/>
    </source>
</evidence>
<dbReference type="PROSITE" id="PS00178">
    <property type="entry name" value="AA_TRNA_LIGASE_I"/>
    <property type="match status" value="1"/>
</dbReference>
<dbReference type="InterPro" id="IPR015413">
    <property type="entry name" value="Methionyl/Leucyl_tRNA_Synth"/>
</dbReference>
<protein>
    <recommendedName>
        <fullName evidence="9">Leucine--tRNA ligase</fullName>
        <ecNumber evidence="9">6.1.1.4</ecNumber>
    </recommendedName>
    <alternativeName>
        <fullName evidence="9">Leucyl-tRNA synthetase</fullName>
        <shortName evidence="9">LeuRS</shortName>
    </alternativeName>
</protein>
<reference evidence="15 16" key="1">
    <citation type="submission" date="2018-09" db="EMBL/GenBank/DDBJ databases">
        <authorList>
            <person name="Li J."/>
        </authorList>
    </citation>
    <scope>NUCLEOTIDE SEQUENCE [LARGE SCALE GENOMIC DNA]</scope>
    <source>
        <strain evidence="15 16">2129</strain>
    </source>
</reference>
<dbReference type="Pfam" id="PF08264">
    <property type="entry name" value="Anticodon_1"/>
    <property type="match status" value="1"/>
</dbReference>
<dbReference type="PRINTS" id="PR00985">
    <property type="entry name" value="TRNASYNTHLEU"/>
</dbReference>
<comment type="similarity">
    <text evidence="1 9 10">Belongs to the class-I aminoacyl-tRNA synthetase family.</text>
</comment>
<dbReference type="GO" id="GO:0004823">
    <property type="term" value="F:leucine-tRNA ligase activity"/>
    <property type="evidence" value="ECO:0007669"/>
    <property type="project" value="UniProtKB-EC"/>
</dbReference>
<feature type="region of interest" description="Disordered" evidence="11">
    <location>
        <begin position="1"/>
        <end position="22"/>
    </location>
</feature>
<dbReference type="SUPFAM" id="SSF52374">
    <property type="entry name" value="Nucleotidylyl transferase"/>
    <property type="match status" value="1"/>
</dbReference>
<feature type="short sequence motif" description="'KMSKS' region" evidence="9">
    <location>
        <begin position="766"/>
        <end position="770"/>
    </location>
</feature>
<evidence type="ECO:0000259" key="14">
    <source>
        <dbReference type="Pfam" id="PF13603"/>
    </source>
</evidence>
<name>A0ABN5PS88_9ACTO</name>
<evidence type="ECO:0000256" key="9">
    <source>
        <dbReference type="HAMAP-Rule" id="MF_00049"/>
    </source>
</evidence>
<evidence type="ECO:0000259" key="12">
    <source>
        <dbReference type="Pfam" id="PF08264"/>
    </source>
</evidence>
<dbReference type="InterPro" id="IPR009008">
    <property type="entry name" value="Val/Leu/Ile-tRNA-synth_edit"/>
</dbReference>
<dbReference type="EC" id="6.1.1.4" evidence="9"/>
<evidence type="ECO:0000256" key="2">
    <source>
        <dbReference type="ARBA" id="ARBA00022490"/>
    </source>
</evidence>